<dbReference type="Pfam" id="PF23559">
    <property type="entry name" value="WHD_DRP"/>
    <property type="match status" value="1"/>
</dbReference>
<dbReference type="InterPro" id="IPR044974">
    <property type="entry name" value="Disease_R_plants"/>
</dbReference>
<comment type="similarity">
    <text evidence="4">Belongs to the disease resistance NB-LRR family.</text>
</comment>
<dbReference type="PRINTS" id="PR00364">
    <property type="entry name" value="DISEASERSIST"/>
</dbReference>
<keyword evidence="5" id="KW-0963">Cytoplasm</keyword>
<comment type="subcellular location">
    <subcellularLocation>
        <location evidence="3">Cytoplasm</location>
    </subcellularLocation>
    <subcellularLocation>
        <location evidence="2">Membrane</location>
        <topology evidence="2">Peripheral membrane protein</topology>
    </subcellularLocation>
</comment>
<dbReference type="Gene3D" id="1.20.5.4130">
    <property type="match status" value="1"/>
</dbReference>
<evidence type="ECO:0000256" key="12">
    <source>
        <dbReference type="ARBA" id="ARBA00023054"/>
    </source>
</evidence>
<dbReference type="Gene3D" id="3.40.50.300">
    <property type="entry name" value="P-loop containing nucleotide triphosphate hydrolases"/>
    <property type="match status" value="1"/>
</dbReference>
<dbReference type="EMBL" id="JACXVP010000010">
    <property type="protein sequence ID" value="KAG5579178.1"/>
    <property type="molecule type" value="Genomic_DNA"/>
</dbReference>
<dbReference type="FunFam" id="1.10.10.10:FF:000322">
    <property type="entry name" value="Probable disease resistance protein At1g63360"/>
    <property type="match status" value="1"/>
</dbReference>
<dbReference type="GO" id="GO:0051607">
    <property type="term" value="P:defense response to virus"/>
    <property type="evidence" value="ECO:0007669"/>
    <property type="project" value="UniProtKB-ARBA"/>
</dbReference>
<dbReference type="GO" id="GO:0043531">
    <property type="term" value="F:ADP binding"/>
    <property type="evidence" value="ECO:0007669"/>
    <property type="project" value="InterPro"/>
</dbReference>
<feature type="domain" description="Disease resistance protein winged helix" evidence="15">
    <location>
        <begin position="397"/>
        <end position="467"/>
    </location>
</feature>
<evidence type="ECO:0000259" key="14">
    <source>
        <dbReference type="Pfam" id="PF00931"/>
    </source>
</evidence>
<name>A0A9J5WTV7_SOLCO</name>
<dbReference type="InterPro" id="IPR027417">
    <property type="entry name" value="P-loop_NTPase"/>
</dbReference>
<feature type="domain" description="NB-ARC" evidence="14">
    <location>
        <begin position="158"/>
        <end position="313"/>
    </location>
</feature>
<sequence length="920" mass="106154">MAHTAVVSLQQKLQEMLKGDNSRYPALRQAISSWHAFLEDSLSIRNAPEEVEHLEKQVKFMATELLGSIDLYELKKSRTGFYPKSWEEFQKEVVTAGSDSIKAYLMKVMNARNDNDALPTLDSVESDSECSPHLQATVLDLDNDLMTVKFRLIGPPSKLNVVSIVGMGGIGKTTLARKVYDDIYMEHHFYIRAWITVSQMHQHREMLLGILRCFSLVNDNTYIKSTEQLAEQVYRSLKGRRYLIAMDDVWDTTAWDVVKRSFPDDKNGSRVILTSRLANVGIYASSGSPPHYMQCLSMDHSLKLFNLKVFGMETCPLELEKATKQIVEKCQGLPLAIVVVAGFCSKISKMENCWEDVAHKIGMIVSRETEECMDLLALSYKHLPHHLKPCFLYMGAFPKDFEISVSRLIKLWIAAEFLEHTFEMDFEEVAEGYLKDLIDRSLIMVKKRTSSGKVKTCEVHDLLHDLIIREAWKERSIYFTKSNVILSPSVASFEHRIIFNFHRVPLTHLEIIYDQPSLPHATSFLCFGRDGTPGSCSQVDSFITFTNFTWLTVLDICFQPFDHIPCEIWQLSSLRYLALASFTVLPPSIFNLRYLQTLIRYSHQASICLPAEIWEIKQLRHLYFRKCCYFPNIQSEQKDYPGKSSHSNLALTRLLPTFSYHPGEFSRSNLSLTKLQTLSYITFGSIKSRIFKGMPKLKKLGIRESEEEHLTAKKMSRKLKKMVLLEKLDTLKCFFIKPWILKECDVFPPTLKKLTLRGCQLPWNQMTILCMLPELEVLKLKDYAFQGSEWESTDECFQQLKFLLLDGTDLIHWIISSIQFPKLKSLVLRNCYCLSEIPDDVAEIPTLQFIELYHCSSSADVSANRIQEEQHSMGNDDLVVRIHKFYNCKFYMHSLNQRVYHPILFYLNHSIFLHSVAAET</sequence>
<dbReference type="PANTHER" id="PTHR23155:SF1152">
    <property type="entry name" value="AAA+ ATPASE DOMAIN-CONTAINING PROTEIN"/>
    <property type="match status" value="1"/>
</dbReference>
<dbReference type="FunFam" id="3.40.50.300:FF:001091">
    <property type="entry name" value="Probable disease resistance protein At1g61300"/>
    <property type="match status" value="1"/>
</dbReference>
<dbReference type="SUPFAM" id="SSF52540">
    <property type="entry name" value="P-loop containing nucleoside triphosphate hydrolases"/>
    <property type="match status" value="1"/>
</dbReference>
<evidence type="ECO:0000313" key="17">
    <source>
        <dbReference type="EMBL" id="KAG5579178.1"/>
    </source>
</evidence>
<dbReference type="Pfam" id="PF23598">
    <property type="entry name" value="LRR_14"/>
    <property type="match status" value="1"/>
</dbReference>
<dbReference type="InterPro" id="IPR002182">
    <property type="entry name" value="NB-ARC"/>
</dbReference>
<dbReference type="Proteomes" id="UP000824120">
    <property type="component" value="Chromosome 10"/>
</dbReference>
<dbReference type="GO" id="GO:0005524">
    <property type="term" value="F:ATP binding"/>
    <property type="evidence" value="ECO:0007669"/>
    <property type="project" value="UniProtKB-KW"/>
</dbReference>
<evidence type="ECO:0000313" key="18">
    <source>
        <dbReference type="Proteomes" id="UP000824120"/>
    </source>
</evidence>
<dbReference type="SUPFAM" id="SSF52058">
    <property type="entry name" value="L domain-like"/>
    <property type="match status" value="1"/>
</dbReference>
<dbReference type="GO" id="GO:0005737">
    <property type="term" value="C:cytoplasm"/>
    <property type="evidence" value="ECO:0007669"/>
    <property type="project" value="UniProtKB-SubCell"/>
</dbReference>
<evidence type="ECO:0000256" key="8">
    <source>
        <dbReference type="ARBA" id="ARBA00022737"/>
    </source>
</evidence>
<evidence type="ECO:0000256" key="10">
    <source>
        <dbReference type="ARBA" id="ARBA00022821"/>
    </source>
</evidence>
<evidence type="ECO:0000256" key="2">
    <source>
        <dbReference type="ARBA" id="ARBA00004170"/>
    </source>
</evidence>
<evidence type="ECO:0000256" key="5">
    <source>
        <dbReference type="ARBA" id="ARBA00022490"/>
    </source>
</evidence>
<evidence type="ECO:0000259" key="15">
    <source>
        <dbReference type="Pfam" id="PF23559"/>
    </source>
</evidence>
<dbReference type="InterPro" id="IPR036388">
    <property type="entry name" value="WH-like_DNA-bd_sf"/>
</dbReference>
<dbReference type="AlphaFoldDB" id="A0A9J5WTV7"/>
<evidence type="ECO:0008006" key="19">
    <source>
        <dbReference type="Google" id="ProtNLM"/>
    </source>
</evidence>
<dbReference type="Gene3D" id="1.10.8.430">
    <property type="entry name" value="Helical domain of apoptotic protease-activating factors"/>
    <property type="match status" value="1"/>
</dbReference>
<keyword evidence="9" id="KW-0547">Nucleotide-binding</keyword>
<comment type="caution">
    <text evidence="17">The sequence shown here is derived from an EMBL/GenBank/DDBJ whole genome shotgun (WGS) entry which is preliminary data.</text>
</comment>
<keyword evidence="8" id="KW-0677">Repeat</keyword>
<dbReference type="Pfam" id="PF00931">
    <property type="entry name" value="NB-ARC"/>
    <property type="match status" value="1"/>
</dbReference>
<gene>
    <name evidence="17" type="ORF">H5410_049805</name>
</gene>
<keyword evidence="7" id="KW-0381">Hypersensitive response</keyword>
<proteinExistence type="inferred from homology"/>
<reference evidence="17 18" key="1">
    <citation type="submission" date="2020-09" db="EMBL/GenBank/DDBJ databases">
        <title>De no assembly of potato wild relative species, Solanum commersonii.</title>
        <authorList>
            <person name="Cho K."/>
        </authorList>
    </citation>
    <scope>NUCLEOTIDE SEQUENCE [LARGE SCALE GENOMIC DNA]</scope>
    <source>
        <strain evidence="17">LZ3.2</strain>
        <tissue evidence="17">Leaf</tissue>
    </source>
</reference>
<evidence type="ECO:0000256" key="3">
    <source>
        <dbReference type="ARBA" id="ARBA00004496"/>
    </source>
</evidence>
<dbReference type="Gene3D" id="1.10.10.10">
    <property type="entry name" value="Winged helix-like DNA-binding domain superfamily/Winged helix DNA-binding domain"/>
    <property type="match status" value="1"/>
</dbReference>
<dbReference type="InterPro" id="IPR055414">
    <property type="entry name" value="LRR_R13L4/SHOC2-like"/>
</dbReference>
<evidence type="ECO:0000256" key="7">
    <source>
        <dbReference type="ARBA" id="ARBA00022667"/>
    </source>
</evidence>
<protein>
    <recommendedName>
        <fullName evidence="19">NB-ARC domain-containing protein</fullName>
    </recommendedName>
</protein>
<dbReference type="InterPro" id="IPR058922">
    <property type="entry name" value="WHD_DRP"/>
</dbReference>
<evidence type="ECO:0000256" key="4">
    <source>
        <dbReference type="ARBA" id="ARBA00008894"/>
    </source>
</evidence>
<evidence type="ECO:0000256" key="1">
    <source>
        <dbReference type="ARBA" id="ARBA00002074"/>
    </source>
</evidence>
<comment type="function">
    <text evidence="1">Confers resistance to late blight (Phytophthora infestans) races carrying the avirulence gene Avr1. Resistance proteins guard the plant against pathogens that contain an appropriate avirulence protein via an indirect interaction with this avirulence protein. That triggers a defense system including the hypersensitive response, which restricts the pathogen growth.</text>
</comment>
<keyword evidence="6" id="KW-0433">Leucine-rich repeat</keyword>
<evidence type="ECO:0000256" key="13">
    <source>
        <dbReference type="ARBA" id="ARBA00023136"/>
    </source>
</evidence>
<dbReference type="OrthoDB" id="646178at2759"/>
<dbReference type="Gene3D" id="3.80.10.10">
    <property type="entry name" value="Ribonuclease Inhibitor"/>
    <property type="match status" value="2"/>
</dbReference>
<dbReference type="InterPro" id="IPR032675">
    <property type="entry name" value="LRR_dom_sf"/>
</dbReference>
<evidence type="ECO:0000256" key="11">
    <source>
        <dbReference type="ARBA" id="ARBA00022840"/>
    </source>
</evidence>
<keyword evidence="11" id="KW-0067">ATP-binding</keyword>
<accession>A0A9J5WTV7</accession>
<feature type="domain" description="Disease resistance R13L4/SHOC-2-like LRR" evidence="16">
    <location>
        <begin position="539"/>
        <end position="632"/>
    </location>
</feature>
<keyword evidence="10" id="KW-0611">Plant defense</keyword>
<evidence type="ECO:0000259" key="16">
    <source>
        <dbReference type="Pfam" id="PF23598"/>
    </source>
</evidence>
<dbReference type="GO" id="GO:0009626">
    <property type="term" value="P:plant-type hypersensitive response"/>
    <property type="evidence" value="ECO:0007669"/>
    <property type="project" value="UniProtKB-KW"/>
</dbReference>
<keyword evidence="13" id="KW-0472">Membrane</keyword>
<dbReference type="PANTHER" id="PTHR23155">
    <property type="entry name" value="DISEASE RESISTANCE PROTEIN RP"/>
    <property type="match status" value="1"/>
</dbReference>
<evidence type="ECO:0000256" key="9">
    <source>
        <dbReference type="ARBA" id="ARBA00022741"/>
    </source>
</evidence>
<dbReference type="GO" id="GO:0016020">
    <property type="term" value="C:membrane"/>
    <property type="evidence" value="ECO:0007669"/>
    <property type="project" value="UniProtKB-SubCell"/>
</dbReference>
<keyword evidence="12" id="KW-0175">Coiled coil</keyword>
<organism evidence="17 18">
    <name type="scientific">Solanum commersonii</name>
    <name type="common">Commerson's wild potato</name>
    <name type="synonym">Commerson's nightshade</name>
    <dbReference type="NCBI Taxonomy" id="4109"/>
    <lineage>
        <taxon>Eukaryota</taxon>
        <taxon>Viridiplantae</taxon>
        <taxon>Streptophyta</taxon>
        <taxon>Embryophyta</taxon>
        <taxon>Tracheophyta</taxon>
        <taxon>Spermatophyta</taxon>
        <taxon>Magnoliopsida</taxon>
        <taxon>eudicotyledons</taxon>
        <taxon>Gunneridae</taxon>
        <taxon>Pentapetalae</taxon>
        <taxon>asterids</taxon>
        <taxon>lamiids</taxon>
        <taxon>Solanales</taxon>
        <taxon>Solanaceae</taxon>
        <taxon>Solanoideae</taxon>
        <taxon>Solaneae</taxon>
        <taxon>Solanum</taxon>
    </lineage>
</organism>
<evidence type="ECO:0000256" key="6">
    <source>
        <dbReference type="ARBA" id="ARBA00022614"/>
    </source>
</evidence>
<keyword evidence="18" id="KW-1185">Reference proteome</keyword>
<dbReference type="InterPro" id="IPR042197">
    <property type="entry name" value="Apaf_helical"/>
</dbReference>